<dbReference type="EMBL" id="BFIH01000067">
    <property type="protein sequence ID" value="GCO39718.1"/>
    <property type="molecule type" value="Genomic_DNA"/>
</dbReference>
<dbReference type="EMBL" id="CP024092">
    <property type="protein sequence ID" value="ATP24326.1"/>
    <property type="molecule type" value="Genomic_DNA"/>
</dbReference>
<dbReference type="EMBL" id="AATJKW010000043">
    <property type="protein sequence ID" value="EFL9839260.1"/>
    <property type="molecule type" value="Genomic_DNA"/>
</dbReference>
<evidence type="ECO:0000313" key="17">
    <source>
        <dbReference type="Proteomes" id="UP000523197"/>
    </source>
</evidence>
<dbReference type="Proteomes" id="UP000184277">
    <property type="component" value="Unassembled WGS sequence"/>
</dbReference>
<dbReference type="EMBL" id="AASHPR010000057">
    <property type="protein sequence ID" value="EFC3527027.1"/>
    <property type="molecule type" value="Genomic_DNA"/>
</dbReference>
<evidence type="ECO:0000313" key="7">
    <source>
        <dbReference type="EMBL" id="MBA1889216.1"/>
    </source>
</evidence>
<evidence type="ECO:0000313" key="9">
    <source>
        <dbReference type="EMBL" id="OJR54241.1"/>
    </source>
</evidence>
<dbReference type="EMBL" id="RQTU01000022">
    <property type="protein sequence ID" value="RRD73730.1"/>
    <property type="molecule type" value="Genomic_DNA"/>
</dbReference>
<reference evidence="10 14" key="4">
    <citation type="submission" date="2018-04" db="EMBL/GenBank/DDBJ databases">
        <title>Draft Genomic Sequencing Of Potential Extraintestinal Pathogenic Escherichia coli B8S56 Isolated from Retail Chicken Skin.</title>
        <authorList>
            <person name="Xu A."/>
            <person name="Tilman S."/>
            <person name="Wisser-Parker K."/>
            <person name="Scullen O.J."/>
            <person name="Sommers C."/>
        </authorList>
    </citation>
    <scope>NUCLEOTIDE SEQUENCE [LARGE SCALE GENOMIC DNA]</scope>
    <source>
        <strain evidence="10 14">B8S56</strain>
    </source>
</reference>
<reference evidence="11 15" key="8">
    <citation type="submission" date="2018-11" db="EMBL/GenBank/DDBJ databases">
        <title>Enterobacteriaceae from Patient.</title>
        <authorList>
            <person name="Shen C."/>
            <person name="Yang Y."/>
            <person name="Tian G."/>
        </authorList>
    </citation>
    <scope>NUCLEOTIDE SEQUENCE [LARGE SCALE GENOMIC DNA]</scope>
    <source>
        <strain evidence="11 15">GBGD28</strain>
    </source>
</reference>
<evidence type="ECO:0000313" key="14">
    <source>
        <dbReference type="Proteomes" id="UP000245761"/>
    </source>
</evidence>
<evidence type="ECO:0000313" key="6">
    <source>
        <dbReference type="EMBL" id="HAJ0998571.1"/>
    </source>
</evidence>
<evidence type="ECO:0000313" key="16">
    <source>
        <dbReference type="Proteomes" id="UP000300926"/>
    </source>
</evidence>
<dbReference type="Proteomes" id="UP000538406">
    <property type="component" value="Unassembled WGS sequence"/>
</dbReference>
<dbReference type="Proteomes" id="UP000271008">
    <property type="component" value="Unassembled WGS sequence"/>
</dbReference>
<organism evidence="11 15">
    <name type="scientific">Escherichia coli</name>
    <dbReference type="NCBI Taxonomy" id="562"/>
    <lineage>
        <taxon>Bacteria</taxon>
        <taxon>Pseudomonadati</taxon>
        <taxon>Pseudomonadota</taxon>
        <taxon>Gammaproteobacteria</taxon>
        <taxon>Enterobacterales</taxon>
        <taxon>Enterobacteriaceae</taxon>
        <taxon>Escherichia</taxon>
    </lineage>
</organism>
<reference evidence="6" key="9">
    <citation type="submission" date="2019-09" db="EMBL/GenBank/DDBJ databases">
        <authorList>
            <consortium name="NCBI Pathogen Detection Project"/>
        </authorList>
    </citation>
    <scope>NUCLEOTIDE SEQUENCE</scope>
    <source>
        <strain evidence="6">EC00605</strain>
    </source>
</reference>
<evidence type="ECO:0000313" key="8">
    <source>
        <dbReference type="EMBL" id="MBZ4695778.1"/>
    </source>
</evidence>
<dbReference type="EMBL" id="MOKI01000032">
    <property type="protein sequence ID" value="OJR54241.1"/>
    <property type="molecule type" value="Genomic_DNA"/>
</dbReference>
<evidence type="ECO:0000313" key="12">
    <source>
        <dbReference type="Proteomes" id="UP000184277"/>
    </source>
</evidence>
<proteinExistence type="predicted"/>
<dbReference type="Proteomes" id="UP000245761">
    <property type="component" value="Unassembled WGS sequence"/>
</dbReference>
<dbReference type="RefSeq" id="WP_000849708.1">
    <property type="nucleotide sequence ID" value="NZ_AP021933.1"/>
</dbReference>
<evidence type="ECO:0000313" key="4">
    <source>
        <dbReference type="EMBL" id="EFL9839260.1"/>
    </source>
</evidence>
<evidence type="ECO:0000313" key="10">
    <source>
        <dbReference type="EMBL" id="PWH58142.1"/>
    </source>
</evidence>
<keyword evidence="1" id="KW-0732">Signal</keyword>
<reference evidence="4 19" key="7">
    <citation type="submission" date="2018-08" db="EMBL/GenBank/DDBJ databases">
        <authorList>
            <consortium name="GenomeTrakr network: Whole genome sequencing for foodborne pathogen traceback"/>
        </authorList>
    </citation>
    <scope>NUCLEOTIDE SEQUENCE [LARGE SCALE GENOMIC DNA]</scope>
    <source>
        <strain evidence="4 19">AZ-TG73583</strain>
    </source>
</reference>
<dbReference type="Proteomes" id="UP000300926">
    <property type="component" value="Unassembled WGS sequence"/>
</dbReference>
<dbReference type="Proteomes" id="UP000543257">
    <property type="component" value="Unassembled WGS sequence"/>
</dbReference>
<gene>
    <name evidence="9" type="ORF">BK383_14485</name>
    <name evidence="2" type="ORF">CQ842_12345</name>
    <name evidence="8" type="ORF">CQ842_22540</name>
    <name evidence="3" type="ORF">CTR35_004260</name>
    <name evidence="10" type="ORF">DD762_22045</name>
    <name evidence="11" type="ORF">EIA08_19140</name>
    <name evidence="4" type="ORF">EN85_004322</name>
    <name evidence="5" type="ORF">ExPECSC038_03813</name>
    <name evidence="6" type="ORF">HL601_23795</name>
    <name evidence="7" type="ORF">HLX92_23970</name>
</gene>
<protein>
    <submittedName>
        <fullName evidence="3">DUF5339 domain-containing protein</fullName>
    </submittedName>
</protein>
<reference evidence="3 18" key="6">
    <citation type="submission" date="2018-08" db="EMBL/GenBank/DDBJ databases">
        <authorList>
            <consortium name="NARMS: The National Antimicrobial Resistance Monitoring System"/>
        </authorList>
    </citation>
    <scope>NUCLEOTIDE SEQUENCE [LARGE SCALE GENOMIC DNA]</scope>
    <source>
        <strain evidence="3 18">FSIS11705178</strain>
    </source>
</reference>
<name>A0A0A1A6V0_ECOLX</name>
<evidence type="ECO:0000313" key="13">
    <source>
        <dbReference type="Proteomes" id="UP000225264"/>
    </source>
</evidence>
<dbReference type="Proteomes" id="UP000523197">
    <property type="component" value="Unassembled WGS sequence"/>
</dbReference>
<reference evidence="9 12" key="1">
    <citation type="submission" date="2016-10" db="EMBL/GenBank/DDBJ databases">
        <title>Comprehensive resistome analysis reveals the prevalence of NDM and MCR-1 in Chinese poultry production.</title>
        <authorList>
            <person name="Wang Y."/>
            <person name="Zhang R."/>
            <person name="Li J."/>
            <person name="Wu Z."/>
            <person name="Wenjuan Y."/>
            <person name="Schwarz S."/>
            <person name="Tyrrell J."/>
            <person name="Zheng Y."/>
            <person name="Wang S."/>
            <person name="Shen Z."/>
            <person name="Liu Z."/>
            <person name="Lei L."/>
            <person name="Li M."/>
            <person name="Zhang Q."/>
            <person name="Wu C."/>
            <person name="Zhang Q."/>
            <person name="Wu Y."/>
            <person name="Walsh T."/>
            <person name="Shen J."/>
        </authorList>
    </citation>
    <scope>NUCLEOTIDE SEQUENCE [LARGE SCALE GENOMIC DNA]</scope>
    <source>
        <strain evidence="9 12">570</strain>
    </source>
</reference>
<reference evidence="8 13" key="11">
    <citation type="submission" date="2020-06" db="EMBL/GenBank/DDBJ databases">
        <title>Genomic analysis of Escherichia coli Ec98 resistant to antibiotic.</title>
        <authorList>
            <person name="Campos L."/>
        </authorList>
    </citation>
    <scope>NUCLEOTIDE SEQUENCE [LARGE SCALE GENOMIC DNA]</scope>
    <source>
        <strain evidence="8 13">UFU_EC98</strain>
    </source>
</reference>
<dbReference type="EMBL" id="QEMT01000052">
    <property type="protein sequence ID" value="PWH58142.1"/>
    <property type="molecule type" value="Genomic_DNA"/>
</dbReference>
<evidence type="ECO:0000313" key="18">
    <source>
        <dbReference type="Proteomes" id="UP000538406"/>
    </source>
</evidence>
<reference evidence="5 16" key="5">
    <citation type="submission" date="2018-04" db="EMBL/GenBank/DDBJ databases">
        <title>Large scale genomics of bovine and human commensal E. coli to reveal the emerging process of EHEC.</title>
        <authorList>
            <person name="Arimizu Y."/>
            <person name="Ogura Y."/>
        </authorList>
    </citation>
    <scope>NUCLEOTIDE SEQUENCE [LARGE SCALE GENOMIC DNA]</scope>
    <source>
        <strain evidence="5 16">ECSC038</strain>
    </source>
</reference>
<dbReference type="Pfam" id="PF17274">
    <property type="entry name" value="DUF5339"/>
    <property type="match status" value="1"/>
</dbReference>
<dbReference type="InterPro" id="IPR020493">
    <property type="entry name" value="Uncharacterised_HI0310"/>
</dbReference>
<dbReference type="Proteomes" id="UP000225264">
    <property type="component" value="Unassembled WGS sequence"/>
</dbReference>
<sequence>MKTITVLLTTVLFSMSASAALTPACEEYYKEIDNFVAKMKEMGTPEAQVNTLKQQYEQSRKQIAALPDASQDMACKQGLDALRQSMSAAGIK</sequence>
<reference evidence="2 13" key="2">
    <citation type="submission" date="2017-10" db="EMBL/GenBank/DDBJ databases">
        <title>Genome and in vitro analysis of Escherichia coli resistant to antibiotic.</title>
        <authorList>
            <person name="Pereira U.P."/>
            <person name="Facimoto C.T."/>
            <person name="Campos P.A."/>
            <person name="Araujo B.F."/>
            <person name="Royer S."/>
            <person name="Goncalves I.R."/>
            <person name="Ferreira M.L."/>
            <person name="Gontijo P."/>
            <person name="Ribas R.M."/>
        </authorList>
    </citation>
    <scope>NUCLEOTIDE SEQUENCE [LARGE SCALE GENOMIC DNA]</scope>
    <source>
        <strain evidence="2 13">UFU_EC98</strain>
    </source>
</reference>
<evidence type="ECO:0000313" key="11">
    <source>
        <dbReference type="EMBL" id="RRD73730.1"/>
    </source>
</evidence>
<evidence type="ECO:0000256" key="1">
    <source>
        <dbReference type="SAM" id="SignalP"/>
    </source>
</evidence>
<dbReference type="EMBL" id="DABGZR010000053">
    <property type="protein sequence ID" value="HAJ0998571.1"/>
    <property type="molecule type" value="Genomic_DNA"/>
</dbReference>
<dbReference type="EMBL" id="JACCJF010000039">
    <property type="protein sequence ID" value="MBZ4695778.1"/>
    <property type="molecule type" value="Genomic_DNA"/>
</dbReference>
<evidence type="ECO:0000313" key="3">
    <source>
        <dbReference type="EMBL" id="EFC3527027.1"/>
    </source>
</evidence>
<evidence type="ECO:0000313" key="19">
    <source>
        <dbReference type="Proteomes" id="UP000543257"/>
    </source>
</evidence>
<evidence type="ECO:0000313" key="5">
    <source>
        <dbReference type="EMBL" id="GCO39718.1"/>
    </source>
</evidence>
<accession>A0A0A1A6V0</accession>
<reference evidence="7 17" key="10">
    <citation type="submission" date="2020-05" db="EMBL/GenBank/DDBJ databases">
        <title>Epidemiological investigations into extended-spectrum beta-lactam resistant Escherichia coli ST457 carried by Australian Silver gulls identified clonal lineages that cause ExPEC disease.</title>
        <authorList>
            <person name="Nesporova K."/>
            <person name="Wyrsch E.R."/>
            <person name="Valcek A."/>
            <person name="Bitar I."/>
            <person name="Chaw K."/>
            <person name="Harris P."/>
            <person name="Hrabak J."/>
            <person name="Djordjevic S.P."/>
            <person name="Dolejska M."/>
        </authorList>
    </citation>
    <scope>NUCLEOTIDE SEQUENCE [LARGE SCALE GENOMIC DNA]</scope>
    <source>
        <strain evidence="7 17">CE1966</strain>
    </source>
</reference>
<reference evidence="6" key="3">
    <citation type="journal article" date="2018" name="Genome Biol.">
        <title>SKESA: strategic k-mer extension for scrupulous assemblies.</title>
        <authorList>
            <person name="Souvorov A."/>
            <person name="Agarwala R."/>
            <person name="Lipman D.J."/>
        </authorList>
    </citation>
    <scope>NUCLEOTIDE SEQUENCE [LARGE SCALE GENOMIC DNA]</scope>
    <source>
        <strain evidence="6">EC00605</strain>
    </source>
</reference>
<feature type="signal peptide" evidence="1">
    <location>
        <begin position="1"/>
        <end position="19"/>
    </location>
</feature>
<feature type="chain" id="PRO_5015032446" evidence="1">
    <location>
        <begin position="20"/>
        <end position="92"/>
    </location>
</feature>
<evidence type="ECO:0000313" key="2">
    <source>
        <dbReference type="EMBL" id="ATP24326.1"/>
    </source>
</evidence>
<evidence type="ECO:0000313" key="15">
    <source>
        <dbReference type="Proteomes" id="UP000271008"/>
    </source>
</evidence>
<dbReference type="EMBL" id="JABFNF010000035">
    <property type="protein sequence ID" value="MBA1889216.1"/>
    <property type="molecule type" value="Genomic_DNA"/>
</dbReference>
<dbReference type="AlphaFoldDB" id="A0A0A1A6V0"/>